<evidence type="ECO:0000313" key="2">
    <source>
        <dbReference type="EMBL" id="KAK3239778.1"/>
    </source>
</evidence>
<feature type="region of interest" description="Disordered" evidence="1">
    <location>
        <begin position="1"/>
        <end position="34"/>
    </location>
</feature>
<accession>A0AAE0BPI1</accession>
<protein>
    <submittedName>
        <fullName evidence="2">Uncharacterized protein</fullName>
    </submittedName>
</protein>
<organism evidence="2 3">
    <name type="scientific">Cymbomonas tetramitiformis</name>
    <dbReference type="NCBI Taxonomy" id="36881"/>
    <lineage>
        <taxon>Eukaryota</taxon>
        <taxon>Viridiplantae</taxon>
        <taxon>Chlorophyta</taxon>
        <taxon>Pyramimonadophyceae</taxon>
        <taxon>Pyramimonadales</taxon>
        <taxon>Pyramimonadaceae</taxon>
        <taxon>Cymbomonas</taxon>
    </lineage>
</organism>
<gene>
    <name evidence="2" type="ORF">CYMTET_50324</name>
</gene>
<dbReference type="AlphaFoldDB" id="A0AAE0BPI1"/>
<evidence type="ECO:0000313" key="3">
    <source>
        <dbReference type="Proteomes" id="UP001190700"/>
    </source>
</evidence>
<keyword evidence="3" id="KW-1185">Reference proteome</keyword>
<dbReference type="Proteomes" id="UP001190700">
    <property type="component" value="Unassembled WGS sequence"/>
</dbReference>
<dbReference type="EMBL" id="LGRX02033828">
    <property type="protein sequence ID" value="KAK3239778.1"/>
    <property type="molecule type" value="Genomic_DNA"/>
</dbReference>
<evidence type="ECO:0000256" key="1">
    <source>
        <dbReference type="SAM" id="MobiDB-lite"/>
    </source>
</evidence>
<comment type="caution">
    <text evidence="2">The sequence shown here is derived from an EMBL/GenBank/DDBJ whole genome shotgun (WGS) entry which is preliminary data.</text>
</comment>
<sequence>MQVTDLFRNSDKFGPFFDTTDGEEPDPGSDPINDDVSYKVSGDSLTLQPVYDDNTESDWQECLSCLNVAGVASNVDASCLEVEAALGVNTDNLDLLGTLAEPMAVLEQREKCETTVHTCGKYQPLLLLLAIMLSTQQQKKRDIDRSLRGAERRKKFVKSQTKDALAGVYKLSSVFHRVSSAPEPDIPDGPQLRSRKRGVVSLKNLAGRPVKKSKKVPQPKLLSDADLIDLIDSGSESECVILGQTKTSRGPVEPLQTEKLSELGLKALPTEALGNCCPLSVGVGFGKPASQSTSDYFRELAAAELYLHPDESGAWPMITLLFLRGMCISHRWFAGIRNGLVMPFAKQWQLPNNAQ</sequence>
<name>A0AAE0BPI1_9CHLO</name>
<proteinExistence type="predicted"/>
<reference evidence="2 3" key="1">
    <citation type="journal article" date="2015" name="Genome Biol. Evol.">
        <title>Comparative Genomics of a Bacterivorous Green Alga Reveals Evolutionary Causalities and Consequences of Phago-Mixotrophic Mode of Nutrition.</title>
        <authorList>
            <person name="Burns J.A."/>
            <person name="Paasch A."/>
            <person name="Narechania A."/>
            <person name="Kim E."/>
        </authorList>
    </citation>
    <scope>NUCLEOTIDE SEQUENCE [LARGE SCALE GENOMIC DNA]</scope>
    <source>
        <strain evidence="2 3">PLY_AMNH</strain>
    </source>
</reference>